<gene>
    <name evidence="2" type="ORF">CYMTET_30005</name>
</gene>
<proteinExistence type="predicted"/>
<feature type="region of interest" description="Disordered" evidence="1">
    <location>
        <begin position="211"/>
        <end position="240"/>
    </location>
</feature>
<evidence type="ECO:0000256" key="1">
    <source>
        <dbReference type="SAM" id="MobiDB-lite"/>
    </source>
</evidence>
<evidence type="ECO:0000313" key="3">
    <source>
        <dbReference type="Proteomes" id="UP001190700"/>
    </source>
</evidence>
<keyword evidence="3" id="KW-1185">Reference proteome</keyword>
<dbReference type="EMBL" id="LGRX02017163">
    <property type="protein sequence ID" value="KAK3261078.1"/>
    <property type="molecule type" value="Genomic_DNA"/>
</dbReference>
<feature type="region of interest" description="Disordered" evidence="1">
    <location>
        <begin position="1"/>
        <end position="33"/>
    </location>
</feature>
<dbReference type="AlphaFoldDB" id="A0AAE0KUC4"/>
<sequence>MTLKKKSPAEAHKMAERSRRHATRRPATTPFSRRQRKYELDELILARLRGRMGGTLGLAWAELSPREQRRAVEQEYGPKANVPQEGRPWETIGLRRLRRRQASAAISIQQAYRLWRRRRAQRAQDTPFDSHALKTASAWTTAAQRVKQYGKAVVQAVFGRVRRAHPPPNPTPLKPDETVLATTLGSSPSDLTYSTDESEMEIHCSQYRLQQHRELSSEENTPNRRSKPSRSGRKRTTLDQRVKAWRKEESARLAAWEALSVTRQPVGESEHLEEELSMTQQLAGGSGSIPPACNQHVVSCSSLPEEELNMTQQLAGDAPGPVCNAPGPACIQWVPTA</sequence>
<evidence type="ECO:0000313" key="2">
    <source>
        <dbReference type="EMBL" id="KAK3261078.1"/>
    </source>
</evidence>
<organism evidence="2 3">
    <name type="scientific">Cymbomonas tetramitiformis</name>
    <dbReference type="NCBI Taxonomy" id="36881"/>
    <lineage>
        <taxon>Eukaryota</taxon>
        <taxon>Viridiplantae</taxon>
        <taxon>Chlorophyta</taxon>
        <taxon>Pyramimonadophyceae</taxon>
        <taxon>Pyramimonadales</taxon>
        <taxon>Pyramimonadaceae</taxon>
        <taxon>Cymbomonas</taxon>
    </lineage>
</organism>
<feature type="compositionally biased region" description="Basic residues" evidence="1">
    <location>
        <begin position="224"/>
        <end position="235"/>
    </location>
</feature>
<reference evidence="2 3" key="1">
    <citation type="journal article" date="2015" name="Genome Biol. Evol.">
        <title>Comparative Genomics of a Bacterivorous Green Alga Reveals Evolutionary Causalities and Consequences of Phago-Mixotrophic Mode of Nutrition.</title>
        <authorList>
            <person name="Burns J.A."/>
            <person name="Paasch A."/>
            <person name="Narechania A."/>
            <person name="Kim E."/>
        </authorList>
    </citation>
    <scope>NUCLEOTIDE SEQUENCE [LARGE SCALE GENOMIC DNA]</scope>
    <source>
        <strain evidence="2 3">PLY_AMNH</strain>
    </source>
</reference>
<protein>
    <submittedName>
        <fullName evidence="2">Uncharacterized protein</fullName>
    </submittedName>
</protein>
<feature type="compositionally biased region" description="Basic and acidic residues" evidence="1">
    <location>
        <begin position="7"/>
        <end position="17"/>
    </location>
</feature>
<dbReference type="Proteomes" id="UP001190700">
    <property type="component" value="Unassembled WGS sequence"/>
</dbReference>
<comment type="caution">
    <text evidence="2">The sequence shown here is derived from an EMBL/GenBank/DDBJ whole genome shotgun (WGS) entry which is preliminary data.</text>
</comment>
<accession>A0AAE0KUC4</accession>
<name>A0AAE0KUC4_9CHLO</name>